<comment type="catalytic activity">
    <reaction evidence="10 11">
        <text>gamma-L-glutamyl-L-cysteine + glycine + ATP = glutathione + ADP + phosphate + H(+)</text>
        <dbReference type="Rhea" id="RHEA:13557"/>
        <dbReference type="ChEBI" id="CHEBI:15378"/>
        <dbReference type="ChEBI" id="CHEBI:30616"/>
        <dbReference type="ChEBI" id="CHEBI:43474"/>
        <dbReference type="ChEBI" id="CHEBI:57305"/>
        <dbReference type="ChEBI" id="CHEBI:57925"/>
        <dbReference type="ChEBI" id="CHEBI:58173"/>
        <dbReference type="ChEBI" id="CHEBI:456216"/>
        <dbReference type="EC" id="6.3.2.3"/>
    </reaction>
</comment>
<dbReference type="STRING" id="1475481.GCA_000953855_00453"/>
<comment type="cofactor">
    <cofactor evidence="1">
        <name>Mn(2+)</name>
        <dbReference type="ChEBI" id="CHEBI:29035"/>
    </cofactor>
</comment>
<evidence type="ECO:0000313" key="13">
    <source>
        <dbReference type="EMBL" id="GAN45289.1"/>
    </source>
</evidence>
<dbReference type="EC" id="6.3.2.3" evidence="11"/>
<evidence type="ECO:0000313" key="15">
    <source>
        <dbReference type="Proteomes" id="UP000253740"/>
    </source>
</evidence>
<keyword evidence="15" id="KW-1185">Reference proteome</keyword>
<dbReference type="UniPathway" id="UPA00142">
    <property type="reaction ID" value="UER00210"/>
</dbReference>
<dbReference type="EMBL" id="DF952380">
    <property type="protein sequence ID" value="GAN45289.1"/>
    <property type="molecule type" value="Genomic_DNA"/>
</dbReference>
<dbReference type="Pfam" id="PF02951">
    <property type="entry name" value="GSH-S_N"/>
    <property type="match status" value="1"/>
</dbReference>
<dbReference type="GO" id="GO:0005737">
    <property type="term" value="C:cytoplasm"/>
    <property type="evidence" value="ECO:0007669"/>
    <property type="project" value="TreeGrafter"/>
</dbReference>
<evidence type="ECO:0000256" key="8">
    <source>
        <dbReference type="ARBA" id="ARBA00022842"/>
    </source>
</evidence>
<dbReference type="NCBIfam" id="NF003573">
    <property type="entry name" value="PRK05246.1"/>
    <property type="match status" value="1"/>
</dbReference>
<dbReference type="InterPro" id="IPR016185">
    <property type="entry name" value="PreATP-grasp_dom_sf"/>
</dbReference>
<reference evidence="14" key="2">
    <citation type="submission" date="2015-08" db="EMBL/GenBank/DDBJ databases">
        <title>Complete DNA Sequence of Pseudomonas syringae pv. actinidiae, the Causal Agent of Kiwifruit Canker Disease.</title>
        <authorList>
            <person name="Rikkerink E.H.A."/>
            <person name="Fineran P.C."/>
        </authorList>
    </citation>
    <scope>NUCLEOTIDE SEQUENCE</scope>
    <source>
        <strain evidence="14">SkMP5</strain>
    </source>
</reference>
<evidence type="ECO:0000256" key="10">
    <source>
        <dbReference type="ARBA" id="ARBA00050650"/>
    </source>
</evidence>
<dbReference type="AlphaFoldDB" id="A0A0K8QL55"/>
<accession>A0A0K8QL55</accession>
<dbReference type="SUPFAM" id="SSF56059">
    <property type="entry name" value="Glutathione synthetase ATP-binding domain-like"/>
    <property type="match status" value="1"/>
</dbReference>
<dbReference type="InterPro" id="IPR013815">
    <property type="entry name" value="ATP_grasp_subdomain_1"/>
</dbReference>
<evidence type="ECO:0000256" key="11">
    <source>
        <dbReference type="HAMAP-Rule" id="MF_00162"/>
    </source>
</evidence>
<dbReference type="FunFam" id="3.30.470.20:FF:000010">
    <property type="entry name" value="Glutathione synthetase"/>
    <property type="match status" value="1"/>
</dbReference>
<dbReference type="InterPro" id="IPR006284">
    <property type="entry name" value="Glut_synth_pro"/>
</dbReference>
<keyword evidence="4 11" id="KW-0317">Glutathione biosynthesis</keyword>
<dbReference type="GO" id="GO:0005524">
    <property type="term" value="F:ATP binding"/>
    <property type="evidence" value="ECO:0007669"/>
    <property type="project" value="UniProtKB-UniRule"/>
</dbReference>
<keyword evidence="6 11" id="KW-0547">Nucleotide-binding</keyword>
<evidence type="ECO:0000256" key="7">
    <source>
        <dbReference type="ARBA" id="ARBA00022840"/>
    </source>
</evidence>
<dbReference type="EMBL" id="DF970151">
    <property type="protein sequence ID" value="GAP65157.1"/>
    <property type="molecule type" value="Genomic_DNA"/>
</dbReference>
<protein>
    <recommendedName>
        <fullName evidence="11">Glutathione synthetase</fullName>
        <ecNumber evidence="11">6.3.2.3</ecNumber>
    </recommendedName>
    <alternativeName>
        <fullName evidence="11">GSH synthetase</fullName>
        <shortName evidence="11">GSH-S</shortName>
        <shortName evidence="11">GSHase</shortName>
    </alternativeName>
    <alternativeName>
        <fullName evidence="11">Glutathione synthase</fullName>
    </alternativeName>
</protein>
<keyword evidence="8" id="KW-0460">Magnesium</keyword>
<evidence type="ECO:0000256" key="1">
    <source>
        <dbReference type="ARBA" id="ARBA00001936"/>
    </source>
</evidence>
<evidence type="ECO:0000256" key="9">
    <source>
        <dbReference type="ARBA" id="ARBA00023211"/>
    </source>
</evidence>
<dbReference type="FunFam" id="3.40.50.20:FF:000009">
    <property type="entry name" value="Glutathione synthetase"/>
    <property type="match status" value="1"/>
</dbReference>
<dbReference type="PANTHER" id="PTHR21621:SF4">
    <property type="entry name" value="GLUTATHIONE SYNTHETASE"/>
    <property type="match status" value="1"/>
</dbReference>
<dbReference type="PANTHER" id="PTHR21621">
    <property type="entry name" value="RIBOSOMAL PROTEIN S6 MODIFICATION PROTEIN"/>
    <property type="match status" value="1"/>
</dbReference>
<dbReference type="GO" id="GO:0004363">
    <property type="term" value="F:glutathione synthase activity"/>
    <property type="evidence" value="ECO:0007669"/>
    <property type="project" value="UniProtKB-UniRule"/>
</dbReference>
<dbReference type="InterPro" id="IPR011761">
    <property type="entry name" value="ATP-grasp"/>
</dbReference>
<feature type="domain" description="ATP-grasp" evidence="12">
    <location>
        <begin position="126"/>
        <end position="311"/>
    </location>
</feature>
<dbReference type="Pfam" id="PF02955">
    <property type="entry name" value="GSH-S_ATP"/>
    <property type="match status" value="1"/>
</dbReference>
<comment type="cofactor">
    <cofactor evidence="2">
        <name>Mg(2+)</name>
        <dbReference type="ChEBI" id="CHEBI:18420"/>
    </cofactor>
</comment>
<dbReference type="InterPro" id="IPR004215">
    <property type="entry name" value="GSHS_N"/>
</dbReference>
<keyword evidence="5" id="KW-0479">Metal-binding</keyword>
<dbReference type="Gene3D" id="3.30.470.20">
    <property type="entry name" value="ATP-grasp fold, B domain"/>
    <property type="match status" value="1"/>
</dbReference>
<reference evidence="13" key="1">
    <citation type="submission" date="2015-03" db="EMBL/GenBank/DDBJ databases">
        <title>Draft genome sequence of Mizugakiibacter sediminis skMP5.</title>
        <authorList>
            <person name="Watanabe T."/>
            <person name="Kojima H."/>
            <person name="Fukui M."/>
        </authorList>
    </citation>
    <scope>NUCLEOTIDE SEQUENCE</scope>
    <source>
        <strain evidence="13">SkMP5</strain>
    </source>
</reference>
<comment type="pathway">
    <text evidence="11">Sulfur metabolism; glutathione biosynthesis; glutathione from L-cysteine and L-glutamate: step 2/2.</text>
</comment>
<sequence length="315" mass="34737">MPLTVAVLMDPIEKIKIRKDSTFAMLLEAQRRGHRLVYTTMGGLAVRDGTPWARLAPLGVRDDPAGWFELGDARWQDLREVDVILARRDPPVDAQYVYDTMVLELAQRGGVLVVNDPQGLRDANEKLFSLQFPQCCPPTLVARDRGELKRFAAEHGEIVVKPLDGMGGRGIFRTRHDDPNLNVILETVVGDGSQLAVAQRYIPDIVKGDKRILMVNGEPIPYALARIPQGTDFRGNLAAGGRGEGIPLSERDRWIAAQVGPELKRRGLIFVGLDVIGDWLTEINVTSPTCIRELDAQFGINIAGTLFDAIEAARS</sequence>
<dbReference type="PROSITE" id="PS50975">
    <property type="entry name" value="ATP_GRASP"/>
    <property type="match status" value="1"/>
</dbReference>
<organism evidence="14">
    <name type="scientific">Mizugakiibacter sediminis</name>
    <dbReference type="NCBI Taxonomy" id="1475481"/>
    <lineage>
        <taxon>Bacteria</taxon>
        <taxon>Pseudomonadati</taxon>
        <taxon>Pseudomonadota</taxon>
        <taxon>Gammaproteobacteria</taxon>
        <taxon>Lysobacterales</taxon>
        <taxon>Rhodanobacteraceae</taxon>
        <taxon>Mizugakiibacter</taxon>
    </lineage>
</organism>
<dbReference type="RefSeq" id="WP_062534688.1">
    <property type="nucleotide sequence ID" value="NZ_DF970151.1"/>
</dbReference>
<dbReference type="OrthoDB" id="9785415at2"/>
<dbReference type="Proteomes" id="UP000253740">
    <property type="component" value="Unassembled WGS sequence"/>
</dbReference>
<dbReference type="HOGENOM" id="CLU_068239_0_0_6"/>
<evidence type="ECO:0000256" key="2">
    <source>
        <dbReference type="ARBA" id="ARBA00001946"/>
    </source>
</evidence>
<dbReference type="HAMAP" id="MF_00162">
    <property type="entry name" value="GSH_S"/>
    <property type="match status" value="1"/>
</dbReference>
<dbReference type="SUPFAM" id="SSF52440">
    <property type="entry name" value="PreATP-grasp domain"/>
    <property type="match status" value="1"/>
</dbReference>
<dbReference type="Gene3D" id="3.30.1490.20">
    <property type="entry name" value="ATP-grasp fold, A domain"/>
    <property type="match status" value="1"/>
</dbReference>
<evidence type="ECO:0000256" key="4">
    <source>
        <dbReference type="ARBA" id="ARBA00022684"/>
    </source>
</evidence>
<dbReference type="FunFam" id="3.30.1490.20:FF:000009">
    <property type="entry name" value="Glutathione synthetase"/>
    <property type="match status" value="1"/>
</dbReference>
<proteinExistence type="inferred from homology"/>
<gene>
    <name evidence="11" type="primary">gshB</name>
    <name evidence="13" type="ORF">MBSD_1835</name>
    <name evidence="14" type="ORF">MBSD_n0446</name>
</gene>
<keyword evidence="7 11" id="KW-0067">ATP-binding</keyword>
<name>A0A0K8QL55_9GAMM</name>
<keyword evidence="9" id="KW-0464">Manganese</keyword>
<evidence type="ECO:0000313" key="14">
    <source>
        <dbReference type="EMBL" id="GAP65157.1"/>
    </source>
</evidence>
<evidence type="ECO:0000256" key="5">
    <source>
        <dbReference type="ARBA" id="ARBA00022723"/>
    </source>
</evidence>
<evidence type="ECO:0000256" key="6">
    <source>
        <dbReference type="ARBA" id="ARBA00022741"/>
    </source>
</evidence>
<evidence type="ECO:0000256" key="3">
    <source>
        <dbReference type="ARBA" id="ARBA00022598"/>
    </source>
</evidence>
<dbReference type="Gene3D" id="3.40.50.20">
    <property type="match status" value="1"/>
</dbReference>
<dbReference type="NCBIfam" id="TIGR01380">
    <property type="entry name" value="glut_syn"/>
    <property type="match status" value="1"/>
</dbReference>
<evidence type="ECO:0000259" key="12">
    <source>
        <dbReference type="PROSITE" id="PS50975"/>
    </source>
</evidence>
<keyword evidence="3 11" id="KW-0436">Ligase</keyword>
<comment type="similarity">
    <text evidence="11">Belongs to the prokaryotic GSH synthase family.</text>
</comment>
<dbReference type="InterPro" id="IPR004218">
    <property type="entry name" value="GSHS_ATP-bd"/>
</dbReference>
<dbReference type="GO" id="GO:0046872">
    <property type="term" value="F:metal ion binding"/>
    <property type="evidence" value="ECO:0007669"/>
    <property type="project" value="UniProtKB-KW"/>
</dbReference>